<feature type="transmembrane region" description="Helical" evidence="1">
    <location>
        <begin position="33"/>
        <end position="58"/>
    </location>
</feature>
<evidence type="ECO:0000313" key="3">
    <source>
        <dbReference type="Proteomes" id="UP000031408"/>
    </source>
</evidence>
<protein>
    <submittedName>
        <fullName evidence="2">PspC family transcriptional regulator</fullName>
    </submittedName>
</protein>
<name>A0A0C1KZL9_9BACT</name>
<proteinExistence type="predicted"/>
<dbReference type="EMBL" id="JSVC01000021">
    <property type="protein sequence ID" value="KIC93162.1"/>
    <property type="molecule type" value="Genomic_DNA"/>
</dbReference>
<dbReference type="STRING" id="1349421.OI18_18020"/>
<comment type="caution">
    <text evidence="2">The sequence shown here is derived from an EMBL/GenBank/DDBJ whole genome shotgun (WGS) entry which is preliminary data.</text>
</comment>
<keyword evidence="1" id="KW-0472">Membrane</keyword>
<dbReference type="AlphaFoldDB" id="A0A0C1KZL9"/>
<dbReference type="RefSeq" id="WP_039142391.1">
    <property type="nucleotide sequence ID" value="NZ_JSVC01000021.1"/>
</dbReference>
<dbReference type="Proteomes" id="UP000031408">
    <property type="component" value="Unassembled WGS sequence"/>
</dbReference>
<dbReference type="OrthoDB" id="674853at2"/>
<evidence type="ECO:0000313" key="2">
    <source>
        <dbReference type="EMBL" id="KIC93162.1"/>
    </source>
</evidence>
<keyword evidence="1" id="KW-0812">Transmembrane</keyword>
<accession>A0A0C1KZL9</accession>
<gene>
    <name evidence="2" type="ORF">OI18_18020</name>
</gene>
<organism evidence="2 3">
    <name type="scientific">Flavihumibacter solisilvae</name>
    <dbReference type="NCBI Taxonomy" id="1349421"/>
    <lineage>
        <taxon>Bacteria</taxon>
        <taxon>Pseudomonadati</taxon>
        <taxon>Bacteroidota</taxon>
        <taxon>Chitinophagia</taxon>
        <taxon>Chitinophagales</taxon>
        <taxon>Chitinophagaceae</taxon>
        <taxon>Flavihumibacter</taxon>
    </lineage>
</organism>
<keyword evidence="1" id="KW-1133">Transmembrane helix</keyword>
<reference evidence="2 3" key="1">
    <citation type="submission" date="2014-11" db="EMBL/GenBank/DDBJ databases">
        <title>Genome sequence of Flavihumibacter solisilvae 3-3.</title>
        <authorList>
            <person name="Zhou G."/>
            <person name="Li M."/>
            <person name="Wang G."/>
        </authorList>
    </citation>
    <scope>NUCLEOTIDE SEQUENCE [LARGE SCALE GENOMIC DNA]</scope>
    <source>
        <strain evidence="2 3">3-3</strain>
    </source>
</reference>
<keyword evidence="3" id="KW-1185">Reference proteome</keyword>
<evidence type="ECO:0000256" key="1">
    <source>
        <dbReference type="SAM" id="Phobius"/>
    </source>
</evidence>
<sequence length="73" mass="8803">MKNFKHFIEWHVFGVCSYLGDKMGIAPATIRKYFMYTSILTMGSPIIFYIITAFWMNIKQYIYEGKRNPLRYF</sequence>